<accession>A0AAX3WNN7</accession>
<proteinExistence type="predicted"/>
<evidence type="ECO:0000256" key="1">
    <source>
        <dbReference type="ARBA" id="ARBA00023224"/>
    </source>
</evidence>
<keyword evidence="4" id="KW-0812">Transmembrane</keyword>
<dbReference type="EMBL" id="CP126101">
    <property type="protein sequence ID" value="WHY49441.1"/>
    <property type="molecule type" value="Genomic_DNA"/>
</dbReference>
<dbReference type="Proteomes" id="UP001178322">
    <property type="component" value="Chromosome"/>
</dbReference>
<keyword evidence="4" id="KW-0472">Membrane</keyword>
<keyword evidence="3" id="KW-0175">Coiled coil</keyword>
<feature type="transmembrane region" description="Helical" evidence="4">
    <location>
        <begin position="137"/>
        <end position="158"/>
    </location>
</feature>
<dbReference type="Gene3D" id="1.10.287.950">
    <property type="entry name" value="Methyl-accepting chemotaxis protein"/>
    <property type="match status" value="1"/>
</dbReference>
<dbReference type="SUPFAM" id="SSF58104">
    <property type="entry name" value="Methyl-accepting chemotaxis protein (MCP) signaling domain"/>
    <property type="match status" value="1"/>
</dbReference>
<feature type="transmembrane region" description="Helical" evidence="4">
    <location>
        <begin position="12"/>
        <end position="33"/>
    </location>
</feature>
<dbReference type="PROSITE" id="PS50111">
    <property type="entry name" value="CHEMOTAXIS_TRANSDUC_2"/>
    <property type="match status" value="1"/>
</dbReference>
<evidence type="ECO:0000313" key="6">
    <source>
        <dbReference type="EMBL" id="WHY49441.1"/>
    </source>
</evidence>
<feature type="transmembrane region" description="Helical" evidence="4">
    <location>
        <begin position="39"/>
        <end position="57"/>
    </location>
</feature>
<evidence type="ECO:0000256" key="3">
    <source>
        <dbReference type="SAM" id="Coils"/>
    </source>
</evidence>
<feature type="transmembrane region" description="Helical" evidence="4">
    <location>
        <begin position="108"/>
        <end position="125"/>
    </location>
</feature>
<evidence type="ECO:0000256" key="2">
    <source>
        <dbReference type="PROSITE-ProRule" id="PRU00284"/>
    </source>
</evidence>
<dbReference type="RefSeq" id="WP_283868182.1">
    <property type="nucleotide sequence ID" value="NZ_CP126101.1"/>
</dbReference>
<dbReference type="AlphaFoldDB" id="A0AAX3WNN7"/>
<evidence type="ECO:0000313" key="7">
    <source>
        <dbReference type="Proteomes" id="UP001178322"/>
    </source>
</evidence>
<keyword evidence="1 2" id="KW-0807">Transducer</keyword>
<gene>
    <name evidence="6" type="ORF">QNH24_13915</name>
</gene>
<organism evidence="6 7">
    <name type="scientific">Lysinibacillus pakistanensis</name>
    <dbReference type="NCBI Taxonomy" id="759811"/>
    <lineage>
        <taxon>Bacteria</taxon>
        <taxon>Bacillati</taxon>
        <taxon>Bacillota</taxon>
        <taxon>Bacilli</taxon>
        <taxon>Bacillales</taxon>
        <taxon>Bacillaceae</taxon>
        <taxon>Lysinibacillus</taxon>
    </lineage>
</organism>
<evidence type="ECO:0000256" key="4">
    <source>
        <dbReference type="SAM" id="Phobius"/>
    </source>
</evidence>
<dbReference type="InterPro" id="IPR004089">
    <property type="entry name" value="MCPsignal_dom"/>
</dbReference>
<dbReference type="GO" id="GO:0016020">
    <property type="term" value="C:membrane"/>
    <property type="evidence" value="ECO:0007669"/>
    <property type="project" value="InterPro"/>
</dbReference>
<keyword evidence="4" id="KW-1133">Transmembrane helix</keyword>
<dbReference type="PANTHER" id="PTHR32089:SF112">
    <property type="entry name" value="LYSOZYME-LIKE PROTEIN-RELATED"/>
    <property type="match status" value="1"/>
</dbReference>
<dbReference type="PANTHER" id="PTHR32089">
    <property type="entry name" value="METHYL-ACCEPTING CHEMOTAXIS PROTEIN MCPB"/>
    <property type="match status" value="1"/>
</dbReference>
<sequence>MERRIRYDTRKVHRVNLAIISILAILICGPMIFSKGIMFLFIGLTVIAFAIGNYFLPIKTYVKGFIFGMIPSSVVFTLFLVDSFSLNKHYILLCTVAIIALYFKKELIVFFGVLTNISFFILYIANSKSLLGPFDDIIVFITLLAIMNGVIIAFFLIAKWGNELIEHAAIQQNEVKASLEQLQKTFQEIENSSQALDEHVTQFQHTMQRISTSSKQILLATEDISASIQQESSSLQMIHGTMKESVHFVNETFSISKETVSKSTDLQEEVLAGWEKMQDAMAQMEVMSHAIGSTAETVNELQLSLQTVDSLLQGIQHIAEQTNLLALNAAIEAARAGEHGKGFAIVADEVRKLAEESAAITVSITEVTKTLFEKSTEAHQRSDAGEKALHHGEMLLQDVSNFLNVLKDSFAITNTDLTRGMSELSSAISQFDKIQSQIEKLNEMTEQNANSTGEILHSVEDENSMLEMMTNTTNRIQTLSNTLKLLVTNKEERYS</sequence>
<dbReference type="SMART" id="SM00283">
    <property type="entry name" value="MA"/>
    <property type="match status" value="1"/>
</dbReference>
<evidence type="ECO:0000259" key="5">
    <source>
        <dbReference type="PROSITE" id="PS50111"/>
    </source>
</evidence>
<protein>
    <submittedName>
        <fullName evidence="6">Methyl-accepting chemotaxis protein</fullName>
    </submittedName>
</protein>
<reference evidence="6" key="1">
    <citation type="submission" date="2023-05" db="EMBL/GenBank/DDBJ databases">
        <title>Comparative genomics of Bacillaceae isolates and their secondary metabolite potential.</title>
        <authorList>
            <person name="Song L."/>
            <person name="Nielsen L.J."/>
            <person name="Mohite O."/>
            <person name="Xu X."/>
            <person name="Weber T."/>
            <person name="Kovacs A.T."/>
        </authorList>
    </citation>
    <scope>NUCLEOTIDE SEQUENCE</scope>
    <source>
        <strain evidence="6">LY1</strain>
    </source>
</reference>
<feature type="coiled-coil region" evidence="3">
    <location>
        <begin position="165"/>
        <end position="199"/>
    </location>
</feature>
<feature type="transmembrane region" description="Helical" evidence="4">
    <location>
        <begin position="64"/>
        <end position="81"/>
    </location>
</feature>
<name>A0AAX3WNN7_9BACI</name>
<dbReference type="GO" id="GO:0007165">
    <property type="term" value="P:signal transduction"/>
    <property type="evidence" value="ECO:0007669"/>
    <property type="project" value="UniProtKB-KW"/>
</dbReference>
<dbReference type="Pfam" id="PF00015">
    <property type="entry name" value="MCPsignal"/>
    <property type="match status" value="1"/>
</dbReference>
<feature type="domain" description="Methyl-accepting transducer" evidence="5">
    <location>
        <begin position="206"/>
        <end position="463"/>
    </location>
</feature>